<keyword evidence="3 5" id="KW-0238">DNA-binding</keyword>
<feature type="domain" description="Tyr recombinase" evidence="6">
    <location>
        <begin position="336"/>
        <end position="520"/>
    </location>
</feature>
<keyword evidence="9" id="KW-1185">Reference proteome</keyword>
<dbReference type="PROSITE" id="PS51898">
    <property type="entry name" value="TYR_RECOMBINASE"/>
    <property type="match status" value="1"/>
</dbReference>
<dbReference type="InterPro" id="IPR013762">
    <property type="entry name" value="Integrase-like_cat_sf"/>
</dbReference>
<dbReference type="PANTHER" id="PTHR30349">
    <property type="entry name" value="PHAGE INTEGRASE-RELATED"/>
    <property type="match status" value="1"/>
</dbReference>
<evidence type="ECO:0000256" key="2">
    <source>
        <dbReference type="ARBA" id="ARBA00022908"/>
    </source>
</evidence>
<protein>
    <submittedName>
        <fullName evidence="8">Tyrosine-type recombinase/integrase</fullName>
    </submittedName>
</protein>
<dbReference type="Proteomes" id="UP001168128">
    <property type="component" value="Unassembled WGS sequence"/>
</dbReference>
<name>A0ABT8U2B3_9FLAO</name>
<keyword evidence="4" id="KW-0233">DNA recombination</keyword>
<dbReference type="PROSITE" id="PS51900">
    <property type="entry name" value="CB"/>
    <property type="match status" value="1"/>
</dbReference>
<evidence type="ECO:0000259" key="7">
    <source>
        <dbReference type="PROSITE" id="PS51900"/>
    </source>
</evidence>
<dbReference type="InterPro" id="IPR010998">
    <property type="entry name" value="Integrase_recombinase_N"/>
</dbReference>
<accession>A0ABT8U2B3</accession>
<evidence type="ECO:0000256" key="3">
    <source>
        <dbReference type="ARBA" id="ARBA00023125"/>
    </source>
</evidence>
<evidence type="ECO:0000259" key="6">
    <source>
        <dbReference type="PROSITE" id="PS51898"/>
    </source>
</evidence>
<comment type="caution">
    <text evidence="8">The sequence shown here is derived from an EMBL/GenBank/DDBJ whole genome shotgun (WGS) entry which is preliminary data.</text>
</comment>
<evidence type="ECO:0000313" key="8">
    <source>
        <dbReference type="EMBL" id="MDO3425191.1"/>
    </source>
</evidence>
<dbReference type="InterPro" id="IPR011010">
    <property type="entry name" value="DNA_brk_join_enz"/>
</dbReference>
<dbReference type="EMBL" id="JAULSJ010000012">
    <property type="protein sequence ID" value="MDO3425191.1"/>
    <property type="molecule type" value="Genomic_DNA"/>
</dbReference>
<keyword evidence="1" id="KW-0159">Chromosome partition</keyword>
<dbReference type="SUPFAM" id="SSF56349">
    <property type="entry name" value="DNA breaking-rejoining enzymes"/>
    <property type="match status" value="1"/>
</dbReference>
<organism evidence="8 9">
    <name type="scientific">Chryseobacterium urinae</name>
    <dbReference type="NCBI Taxonomy" id="3058400"/>
    <lineage>
        <taxon>Bacteria</taxon>
        <taxon>Pseudomonadati</taxon>
        <taxon>Bacteroidota</taxon>
        <taxon>Flavobacteriia</taxon>
        <taxon>Flavobacteriales</taxon>
        <taxon>Weeksellaceae</taxon>
        <taxon>Chryseobacterium group</taxon>
        <taxon>Chryseobacterium</taxon>
    </lineage>
</organism>
<evidence type="ECO:0000256" key="1">
    <source>
        <dbReference type="ARBA" id="ARBA00022829"/>
    </source>
</evidence>
<dbReference type="Gene3D" id="1.10.443.10">
    <property type="entry name" value="Intergrase catalytic core"/>
    <property type="match status" value="1"/>
</dbReference>
<dbReference type="PANTHER" id="PTHR30349:SF81">
    <property type="entry name" value="TYROSINE RECOMBINASE XERC"/>
    <property type="match status" value="1"/>
</dbReference>
<dbReference type="Gene3D" id="1.10.150.130">
    <property type="match status" value="1"/>
</dbReference>
<gene>
    <name evidence="8" type="ORF">QWT87_09845</name>
</gene>
<reference evidence="8" key="1">
    <citation type="submission" date="2023-07" db="EMBL/GenBank/DDBJ databases">
        <title>AMR profile of multidrug- resistance Chryseobacterium gambrini related strain.</title>
        <authorList>
            <person name="Kirdat K."/>
            <person name="Bhatt A."/>
            <person name="Kuyare S."/>
            <person name="Yadav A."/>
        </authorList>
    </citation>
    <scope>NUCLEOTIDE SEQUENCE</scope>
    <source>
        <strain evidence="8">APV-1</strain>
    </source>
</reference>
<dbReference type="InterPro" id="IPR050090">
    <property type="entry name" value="Tyrosine_recombinase_XerCD"/>
</dbReference>
<evidence type="ECO:0000256" key="5">
    <source>
        <dbReference type="PROSITE-ProRule" id="PRU01248"/>
    </source>
</evidence>
<evidence type="ECO:0000313" key="9">
    <source>
        <dbReference type="Proteomes" id="UP001168128"/>
    </source>
</evidence>
<dbReference type="RefSeq" id="WP_302715884.1">
    <property type="nucleotide sequence ID" value="NZ_JAULSJ010000012.1"/>
</dbReference>
<dbReference type="Pfam" id="PF00589">
    <property type="entry name" value="Phage_integrase"/>
    <property type="match status" value="1"/>
</dbReference>
<dbReference type="InterPro" id="IPR044068">
    <property type="entry name" value="CB"/>
</dbReference>
<proteinExistence type="predicted"/>
<dbReference type="InterPro" id="IPR002104">
    <property type="entry name" value="Integrase_catalytic"/>
</dbReference>
<keyword evidence="2" id="KW-0229">DNA integration</keyword>
<evidence type="ECO:0000256" key="4">
    <source>
        <dbReference type="ARBA" id="ARBA00023172"/>
    </source>
</evidence>
<feature type="domain" description="Core-binding (CB)" evidence="7">
    <location>
        <begin position="229"/>
        <end position="313"/>
    </location>
</feature>
<sequence length="527" mass="61631">MFNRIFKDPCTIKIHEEAPLYKERVDYLKPLLDKGYTVKSLQTIENLLLKIVQYLNLQTGQPITIHDINKAADLYSHNKKNHTRIGFISTATIWLKKLNLLELAQEEQIPIFNMLLKNRSWLLQQTMKPLLKERAAYLQLQVDGGAKKKTLRVIAEYLVVIMEYLNFNSPRLVTTKEIIQAANQWAGRKTYHFRKSNFSIEAKNRFIGVSVKWFKYIGCLMIPKKEHFPFFRHELTEYVKYMRDEKGLSEWTVDGQCRKLTYFLKDIFFKCKSLSDISHQIIDRMVMKLLSRKSRITVKDSVGAFRVFLRFAESKCWCRKGLADSIKIPRVYKQSSLPYPPQWKDIQRLIASCNKETAIDIRDRAIIMLFVIYGLRRSEVTELLLDDIDWENDRIYIRRSKHSKPQIFPLSPNAGSAIIHYLQKVRPNNISLKEIFLTTLAPYRKLSVHTVYKIVEKRLRPMQLGIAHHGPHALRHGCATHLINNGICLNEVRDHLGQLSMDAARIYAKVDLISLRKISEFNLKGLL</sequence>